<protein>
    <recommendedName>
        <fullName evidence="7">MYND-type domain-containing protein</fullName>
    </recommendedName>
</protein>
<name>M4B1D6_HYAAE</name>
<dbReference type="Pfam" id="PF01753">
    <property type="entry name" value="zf-MYND"/>
    <property type="match status" value="1"/>
</dbReference>
<evidence type="ECO:0000313" key="9">
    <source>
        <dbReference type="Proteomes" id="UP000011713"/>
    </source>
</evidence>
<dbReference type="Gene3D" id="6.10.140.2220">
    <property type="match status" value="1"/>
</dbReference>
<dbReference type="SMART" id="SM01000">
    <property type="entry name" value="Aha1_N"/>
    <property type="match status" value="1"/>
</dbReference>
<evidence type="ECO:0000256" key="5">
    <source>
        <dbReference type="PROSITE-ProRule" id="PRU00134"/>
    </source>
</evidence>
<feature type="compositionally biased region" description="Polar residues" evidence="6">
    <location>
        <begin position="1"/>
        <end position="10"/>
    </location>
</feature>
<dbReference type="PROSITE" id="PS50865">
    <property type="entry name" value="ZF_MYND_2"/>
    <property type="match status" value="1"/>
</dbReference>
<keyword evidence="9" id="KW-1185">Reference proteome</keyword>
<organism evidence="8 9">
    <name type="scientific">Hyaloperonospora arabidopsidis (strain Emoy2)</name>
    <name type="common">Downy mildew agent</name>
    <name type="synonym">Peronospora arabidopsidis</name>
    <dbReference type="NCBI Taxonomy" id="559515"/>
    <lineage>
        <taxon>Eukaryota</taxon>
        <taxon>Sar</taxon>
        <taxon>Stramenopiles</taxon>
        <taxon>Oomycota</taxon>
        <taxon>Peronosporomycetes</taxon>
        <taxon>Peronosporales</taxon>
        <taxon>Peronosporaceae</taxon>
        <taxon>Hyaloperonospora</taxon>
    </lineage>
</organism>
<comment type="similarity">
    <text evidence="1">Belongs to the AHA1 family.</text>
</comment>
<dbReference type="STRING" id="559515.M4B1D6"/>
<dbReference type="EnsemblProtists" id="HpaT800083">
    <property type="protein sequence ID" value="HpaP800083"/>
    <property type="gene ID" value="HpaG800083"/>
</dbReference>
<dbReference type="Gene3D" id="3.15.10.20">
    <property type="entry name" value="Activator of Hsp90 ATPase Aha1, N-terminal domain"/>
    <property type="match status" value="1"/>
</dbReference>
<reference evidence="9" key="1">
    <citation type="journal article" date="2010" name="Science">
        <title>Signatures of adaptation to obligate biotrophy in the Hyaloperonospora arabidopsidis genome.</title>
        <authorList>
            <person name="Baxter L."/>
            <person name="Tripathy S."/>
            <person name="Ishaque N."/>
            <person name="Boot N."/>
            <person name="Cabral A."/>
            <person name="Kemen E."/>
            <person name="Thines M."/>
            <person name="Ah-Fong A."/>
            <person name="Anderson R."/>
            <person name="Badejoko W."/>
            <person name="Bittner-Eddy P."/>
            <person name="Boore J.L."/>
            <person name="Chibucos M.C."/>
            <person name="Coates M."/>
            <person name="Dehal P."/>
            <person name="Delehaunty K."/>
            <person name="Dong S."/>
            <person name="Downton P."/>
            <person name="Dumas B."/>
            <person name="Fabro G."/>
            <person name="Fronick C."/>
            <person name="Fuerstenberg S.I."/>
            <person name="Fulton L."/>
            <person name="Gaulin E."/>
            <person name="Govers F."/>
            <person name="Hughes L."/>
            <person name="Humphray S."/>
            <person name="Jiang R.H."/>
            <person name="Judelson H."/>
            <person name="Kamoun S."/>
            <person name="Kyung K."/>
            <person name="Meijer H."/>
            <person name="Minx P."/>
            <person name="Morris P."/>
            <person name="Nelson J."/>
            <person name="Phuntumart V."/>
            <person name="Qutob D."/>
            <person name="Rehmany A."/>
            <person name="Rougon-Cardoso A."/>
            <person name="Ryden P."/>
            <person name="Torto-Alalibo T."/>
            <person name="Studholme D."/>
            <person name="Wang Y."/>
            <person name="Win J."/>
            <person name="Wood J."/>
            <person name="Clifton S.W."/>
            <person name="Rogers J."/>
            <person name="Van den Ackerveken G."/>
            <person name="Jones J.D."/>
            <person name="McDowell J.M."/>
            <person name="Beynon J."/>
            <person name="Tyler B.M."/>
        </authorList>
    </citation>
    <scope>NUCLEOTIDE SEQUENCE [LARGE SCALE GENOMIC DNA]</scope>
    <source>
        <strain evidence="9">Emoy2</strain>
    </source>
</reference>
<sequence length="379" mass="41281">MVSVPLTSASKLDVGGWSDPSPPSPTSNDSTDANAFIERTREVKVDANDYSRFKNIGADLDEDEAKANGSAAAKKTQATDALRCRNCSKSGAKLKCSVCRKAVYCARKCQASDWQFHKRICKNPELAKKASPQKPRRGSTSSVAASTKATTAATTSSDSKTKTSSGSAVLVTEEPDLPKDVRGYKNGLPYFHRELSKEEKNLIGDIAPQKIETKPVVVSSMQHDGSAWNTAGTFEERVVTKWAENKWNEIITGATYVEGSMQAVLKAPEKLTGDASICVVRGKKRYLFDFNFKLPFEVSVSGSGICKGSYEMNDISNDEDYEVRCLDDLAACISCTMTEKLSQASEQSAVQAFVAKKNSGLQKELSRLIGVFVNDFQQQ</sequence>
<accession>M4B1D6</accession>
<dbReference type="VEuPathDB" id="FungiDB:HpaG800083"/>
<dbReference type="GO" id="GO:0001671">
    <property type="term" value="F:ATPase activator activity"/>
    <property type="evidence" value="ECO:0007669"/>
    <property type="project" value="InterPro"/>
</dbReference>
<dbReference type="Proteomes" id="UP000011713">
    <property type="component" value="Unassembled WGS sequence"/>
</dbReference>
<dbReference type="GO" id="GO:0008270">
    <property type="term" value="F:zinc ion binding"/>
    <property type="evidence" value="ECO:0007669"/>
    <property type="project" value="UniProtKB-KW"/>
</dbReference>
<dbReference type="EMBL" id="JH597776">
    <property type="status" value="NOT_ANNOTATED_CDS"/>
    <property type="molecule type" value="Genomic_DNA"/>
</dbReference>
<keyword evidence="2" id="KW-0479">Metal-binding</keyword>
<dbReference type="HOGENOM" id="CLU_820114_0_0_1"/>
<dbReference type="SUPFAM" id="SSF144232">
    <property type="entry name" value="HIT/MYND zinc finger-like"/>
    <property type="match status" value="1"/>
</dbReference>
<dbReference type="eggNOG" id="ENOG502QQQY">
    <property type="taxonomic scope" value="Eukaryota"/>
</dbReference>
<dbReference type="InterPro" id="IPR015310">
    <property type="entry name" value="AHSA1-like_N"/>
</dbReference>
<evidence type="ECO:0000256" key="4">
    <source>
        <dbReference type="ARBA" id="ARBA00022833"/>
    </source>
</evidence>
<dbReference type="SUPFAM" id="SSF103111">
    <property type="entry name" value="Activator of Hsp90 ATPase, Aha1"/>
    <property type="match status" value="1"/>
</dbReference>
<evidence type="ECO:0000256" key="1">
    <source>
        <dbReference type="ARBA" id="ARBA00006817"/>
    </source>
</evidence>
<dbReference type="InterPro" id="IPR036338">
    <property type="entry name" value="Aha1"/>
</dbReference>
<dbReference type="GO" id="GO:0005829">
    <property type="term" value="C:cytosol"/>
    <property type="evidence" value="ECO:0007669"/>
    <property type="project" value="TreeGrafter"/>
</dbReference>
<feature type="domain" description="MYND-type" evidence="7">
    <location>
        <begin position="84"/>
        <end position="121"/>
    </location>
</feature>
<dbReference type="AlphaFoldDB" id="M4B1D6"/>
<dbReference type="OMA" id="CKGSYEM"/>
<evidence type="ECO:0000313" key="8">
    <source>
        <dbReference type="EnsemblProtists" id="HpaP800083"/>
    </source>
</evidence>
<dbReference type="Pfam" id="PF09229">
    <property type="entry name" value="Aha1_N"/>
    <property type="match status" value="1"/>
</dbReference>
<feature type="compositionally biased region" description="Low complexity" evidence="6">
    <location>
        <begin position="139"/>
        <end position="168"/>
    </location>
</feature>
<dbReference type="GO" id="GO:0051087">
    <property type="term" value="F:protein-folding chaperone binding"/>
    <property type="evidence" value="ECO:0007669"/>
    <property type="project" value="InterPro"/>
</dbReference>
<proteinExistence type="inferred from homology"/>
<feature type="region of interest" description="Disordered" evidence="6">
    <location>
        <begin position="127"/>
        <end position="171"/>
    </location>
</feature>
<evidence type="ECO:0000256" key="6">
    <source>
        <dbReference type="SAM" id="MobiDB-lite"/>
    </source>
</evidence>
<feature type="region of interest" description="Disordered" evidence="6">
    <location>
        <begin position="1"/>
        <end position="33"/>
    </location>
</feature>
<dbReference type="InterPro" id="IPR002893">
    <property type="entry name" value="Znf_MYND"/>
</dbReference>
<keyword evidence="3 5" id="KW-0863">Zinc-finger</keyword>
<evidence type="ECO:0000259" key="7">
    <source>
        <dbReference type="PROSITE" id="PS50865"/>
    </source>
</evidence>
<reference evidence="8" key="2">
    <citation type="submission" date="2015-06" db="UniProtKB">
        <authorList>
            <consortium name="EnsemblProtists"/>
        </authorList>
    </citation>
    <scope>IDENTIFICATION</scope>
    <source>
        <strain evidence="8">Emoy2</strain>
    </source>
</reference>
<evidence type="ECO:0000256" key="3">
    <source>
        <dbReference type="ARBA" id="ARBA00022771"/>
    </source>
</evidence>
<keyword evidence="4" id="KW-0862">Zinc</keyword>
<dbReference type="GO" id="GO:0006457">
    <property type="term" value="P:protein folding"/>
    <property type="evidence" value="ECO:0007669"/>
    <property type="project" value="TreeGrafter"/>
</dbReference>
<dbReference type="PANTHER" id="PTHR13009:SF22">
    <property type="entry name" value="LD43819P"/>
    <property type="match status" value="1"/>
</dbReference>
<dbReference type="PANTHER" id="PTHR13009">
    <property type="entry name" value="HEAT SHOCK PROTEIN 90 HSP90 CO-CHAPERONE AHA-1"/>
    <property type="match status" value="1"/>
</dbReference>
<evidence type="ECO:0000256" key="2">
    <source>
        <dbReference type="ARBA" id="ARBA00022723"/>
    </source>
</evidence>
<dbReference type="InParanoid" id="M4B1D6"/>
<dbReference type="PROSITE" id="PS01360">
    <property type="entry name" value="ZF_MYND_1"/>
    <property type="match status" value="1"/>
</dbReference>